<protein>
    <recommendedName>
        <fullName evidence="5">DNA-binding transcriptional regulator of glucitol operon</fullName>
    </recommendedName>
</protein>
<dbReference type="RefSeq" id="WP_377570309.1">
    <property type="nucleotide sequence ID" value="NZ_JBHTMP010000015.1"/>
</dbReference>
<feature type="transmembrane region" description="Helical" evidence="2">
    <location>
        <begin position="41"/>
        <end position="60"/>
    </location>
</feature>
<dbReference type="Proteomes" id="UP001597260">
    <property type="component" value="Unassembled WGS sequence"/>
</dbReference>
<organism evidence="3 4">
    <name type="scientific">Micromonospora sonneratiae</name>
    <dbReference type="NCBI Taxonomy" id="1184706"/>
    <lineage>
        <taxon>Bacteria</taxon>
        <taxon>Bacillati</taxon>
        <taxon>Actinomycetota</taxon>
        <taxon>Actinomycetes</taxon>
        <taxon>Micromonosporales</taxon>
        <taxon>Micromonosporaceae</taxon>
        <taxon>Micromonospora</taxon>
    </lineage>
</organism>
<keyword evidence="4" id="KW-1185">Reference proteome</keyword>
<name>A0ABW3YEP6_9ACTN</name>
<gene>
    <name evidence="3" type="ORF">ACFQ4H_12540</name>
</gene>
<keyword evidence="2" id="KW-1133">Transmembrane helix</keyword>
<feature type="region of interest" description="Disordered" evidence="1">
    <location>
        <begin position="70"/>
        <end position="95"/>
    </location>
</feature>
<proteinExistence type="predicted"/>
<evidence type="ECO:0000256" key="1">
    <source>
        <dbReference type="SAM" id="MobiDB-lite"/>
    </source>
</evidence>
<evidence type="ECO:0000256" key="2">
    <source>
        <dbReference type="SAM" id="Phobius"/>
    </source>
</evidence>
<evidence type="ECO:0008006" key="5">
    <source>
        <dbReference type="Google" id="ProtNLM"/>
    </source>
</evidence>
<evidence type="ECO:0000313" key="4">
    <source>
        <dbReference type="Proteomes" id="UP001597260"/>
    </source>
</evidence>
<comment type="caution">
    <text evidence="3">The sequence shown here is derived from an EMBL/GenBank/DDBJ whole genome shotgun (WGS) entry which is preliminary data.</text>
</comment>
<dbReference type="EMBL" id="JBHTMP010000015">
    <property type="protein sequence ID" value="MFD1321920.1"/>
    <property type="molecule type" value="Genomic_DNA"/>
</dbReference>
<reference evidence="4" key="1">
    <citation type="journal article" date="2019" name="Int. J. Syst. Evol. Microbiol.">
        <title>The Global Catalogue of Microorganisms (GCM) 10K type strain sequencing project: providing services to taxonomists for standard genome sequencing and annotation.</title>
        <authorList>
            <consortium name="The Broad Institute Genomics Platform"/>
            <consortium name="The Broad Institute Genome Sequencing Center for Infectious Disease"/>
            <person name="Wu L."/>
            <person name="Ma J."/>
        </authorList>
    </citation>
    <scope>NUCLEOTIDE SEQUENCE [LARGE SCALE GENOMIC DNA]</scope>
    <source>
        <strain evidence="4">JCM 31037</strain>
    </source>
</reference>
<evidence type="ECO:0000313" key="3">
    <source>
        <dbReference type="EMBL" id="MFD1321920.1"/>
    </source>
</evidence>
<keyword evidence="2" id="KW-0472">Membrane</keyword>
<keyword evidence="2" id="KW-0812">Transmembrane</keyword>
<sequence length="138" mass="15162">MKRLWTPAWIARHVITVVLVAACLALAWWQISRASSGNTLSWAYAFEWPIFGGFVIFLWVREARYTLRGGRPGADTEPDGSVSDTAPPSMPGVRRPVRSARLAARSADSGNDPDLAAYNQYLSWLNANPGARPSDYPG</sequence>
<accession>A0ABW3YEP6</accession>
<feature type="transmembrane region" description="Helical" evidence="2">
    <location>
        <begin position="9"/>
        <end position="29"/>
    </location>
</feature>
<dbReference type="PROSITE" id="PS51257">
    <property type="entry name" value="PROKAR_LIPOPROTEIN"/>
    <property type="match status" value="1"/>
</dbReference>